<accession>Q5GWT4</accession>
<dbReference type="AlphaFoldDB" id="Q5GWT4"/>
<dbReference type="Proteomes" id="UP000006735">
    <property type="component" value="Chromosome"/>
</dbReference>
<dbReference type="EMBL" id="AE013598">
    <property type="protein sequence ID" value="AAW76837.1"/>
    <property type="molecule type" value="Genomic_DNA"/>
</dbReference>
<dbReference type="AntiFam" id="ANF00089">
    <property type="entry name" value="Shadow ORF (opposite rplC)"/>
</dbReference>
<name>Q5GWT4_XANOR</name>
<dbReference type="HOGENOM" id="CLU_900016_0_0_6"/>
<reference evidence="1 2" key="1">
    <citation type="journal article" date="2005" name="Nucleic Acids Res.">
        <title>The genome sequence of Xanthomonas oryzae pathovar oryzae KACC10331, the bacterial blight pathogen of rice.</title>
        <authorList>
            <person name="Lee B.M."/>
            <person name="Park Y.J."/>
            <person name="Park D.S."/>
            <person name="Kang H.W."/>
            <person name="Kim J.G."/>
            <person name="Song E.S."/>
            <person name="Park I.C."/>
            <person name="Yoon U.H."/>
            <person name="Hahn J.H."/>
            <person name="Koo B.S."/>
            <person name="Lee G.B."/>
            <person name="Kim H."/>
            <person name="Park H.S."/>
            <person name="Yoon K.O."/>
            <person name="Kim J.H."/>
            <person name="Jung C.H."/>
            <person name="Koh N.H."/>
            <person name="Seo J.S."/>
            <person name="Go S.J."/>
        </authorList>
    </citation>
    <scope>NUCLEOTIDE SEQUENCE [LARGE SCALE GENOMIC DNA]</scope>
    <source>
        <strain evidence="2">KACC10331 / KXO85</strain>
    </source>
</reference>
<dbReference type="KEGG" id="xoo:XOO3583"/>
<sequence length="309" mass="34176">MNQIFAEFATKHGFGDRDLVVATRDNEFHRHLSLCLARRTDDHVATSCARYGAVDSNQTTLDVDLDHFQVLRALLHGAHVARHLLTRENATRGLALTQRTRRAMRQRVTVSCIAHTEVVALDGALETLTLGDALDVYFLADLEDVRLDFAADGEIAEMGIFNTEFPQAATRFHLRLREVACSRLVDQRGTTGANGNLHGAIAVNFDGLDLRDAVRSCFDQRDRYRAAVFSEDAAHTSLAAHEAQRIFLRHGRRPQVSLIWTSTPAASSSFISASTVLSFGSTISSTRLCVRVSYWSRASLSACGDTRMV</sequence>
<gene>
    <name evidence="1" type="ordered locus">XOO3583</name>
</gene>
<organism evidence="1 2">
    <name type="scientific">Xanthomonas oryzae pv. oryzae (strain KACC10331 / KXO85)</name>
    <dbReference type="NCBI Taxonomy" id="291331"/>
    <lineage>
        <taxon>Bacteria</taxon>
        <taxon>Pseudomonadati</taxon>
        <taxon>Pseudomonadota</taxon>
        <taxon>Gammaproteobacteria</taxon>
        <taxon>Lysobacterales</taxon>
        <taxon>Lysobacteraceae</taxon>
        <taxon>Xanthomonas</taxon>
    </lineage>
</organism>
<evidence type="ECO:0000313" key="1">
    <source>
        <dbReference type="EMBL" id="AAW76837.1"/>
    </source>
</evidence>
<protein>
    <submittedName>
        <fullName evidence="1">Uncharacterized protein</fullName>
    </submittedName>
</protein>
<keyword evidence="2" id="KW-1185">Reference proteome</keyword>
<evidence type="ECO:0000313" key="2">
    <source>
        <dbReference type="Proteomes" id="UP000006735"/>
    </source>
</evidence>
<dbReference type="STRING" id="291331.XOO3583"/>
<proteinExistence type="predicted"/>